<dbReference type="EMBL" id="OBEJ01000004">
    <property type="protein sequence ID" value="SNZ17092.1"/>
    <property type="molecule type" value="Genomic_DNA"/>
</dbReference>
<dbReference type="PANTHER" id="PTHR12121">
    <property type="entry name" value="CARBON CATABOLITE REPRESSOR PROTEIN 4"/>
    <property type="match status" value="1"/>
</dbReference>
<proteinExistence type="predicted"/>
<protein>
    <submittedName>
        <fullName evidence="2">Metal-dependent hydrolase, endonuclease/exonuclease/phosphatase family</fullName>
    </submittedName>
</protein>
<dbReference type="InterPro" id="IPR050410">
    <property type="entry name" value="CCR4/nocturin_mRNA_transcr"/>
</dbReference>
<dbReference type="SUPFAM" id="SSF56219">
    <property type="entry name" value="DNase I-like"/>
    <property type="match status" value="1"/>
</dbReference>
<organism evidence="2 3">
    <name type="scientific">Natronoarchaeum philippinense</name>
    <dbReference type="NCBI Taxonomy" id="558529"/>
    <lineage>
        <taxon>Archaea</taxon>
        <taxon>Methanobacteriati</taxon>
        <taxon>Methanobacteriota</taxon>
        <taxon>Stenosarchaea group</taxon>
        <taxon>Halobacteria</taxon>
        <taxon>Halobacteriales</taxon>
        <taxon>Natronoarchaeaceae</taxon>
    </lineage>
</organism>
<dbReference type="InterPro" id="IPR005135">
    <property type="entry name" value="Endo/exonuclease/phosphatase"/>
</dbReference>
<dbReference type="Proteomes" id="UP000219453">
    <property type="component" value="Unassembled WGS sequence"/>
</dbReference>
<sequence length="265" mass="29032">MSETLRVASYNVRVAFGDDGPDVWPNRVDAVAGALRLHAPELVGLQEPTAEQLADLSERLPEYEWVGVGRNDGEDDGEFSPIGYRPDRLELLASDTFWLSESPDDVGSVGWDAALPRIATWGQFRDRATGRQFVHANTHFDHEGERARIESASLLAERLPTLGAADDPIALTGDFNSEPDSTPYETLVSDGGAELVDAKRRSEHGHHGPDHTFTGFEDPTAGRRIDYVFVTPDIGVVQHASCVDLRADGRVPSDHLPVVADLHFE</sequence>
<dbReference type="PANTHER" id="PTHR12121:SF36">
    <property type="entry name" value="ENDONUCLEASE_EXONUCLEASE_PHOSPHATASE DOMAIN-CONTAINING PROTEIN"/>
    <property type="match status" value="1"/>
</dbReference>
<feature type="domain" description="Endonuclease/exonuclease/phosphatase" evidence="1">
    <location>
        <begin position="8"/>
        <end position="255"/>
    </location>
</feature>
<dbReference type="GO" id="GO:0004519">
    <property type="term" value="F:endonuclease activity"/>
    <property type="evidence" value="ECO:0007669"/>
    <property type="project" value="UniProtKB-KW"/>
</dbReference>
<dbReference type="AlphaFoldDB" id="A0A285P5S9"/>
<accession>A0A285P5S9</accession>
<dbReference type="OrthoDB" id="200635at2157"/>
<dbReference type="InterPro" id="IPR036691">
    <property type="entry name" value="Endo/exonu/phosph_ase_sf"/>
</dbReference>
<dbReference type="CDD" id="cd09083">
    <property type="entry name" value="EEP-1"/>
    <property type="match status" value="1"/>
</dbReference>
<keyword evidence="2" id="KW-0378">Hydrolase</keyword>
<keyword evidence="2" id="KW-0269">Exonuclease</keyword>
<gene>
    <name evidence="2" type="ORF">SAMN06269185_2888</name>
</gene>
<keyword evidence="2" id="KW-0255">Endonuclease</keyword>
<evidence type="ECO:0000313" key="2">
    <source>
        <dbReference type="EMBL" id="SNZ17092.1"/>
    </source>
</evidence>
<dbReference type="RefSeq" id="WP_097009780.1">
    <property type="nucleotide sequence ID" value="NZ_OBEJ01000004.1"/>
</dbReference>
<dbReference type="Gene3D" id="3.60.10.10">
    <property type="entry name" value="Endonuclease/exonuclease/phosphatase"/>
    <property type="match status" value="1"/>
</dbReference>
<dbReference type="GO" id="GO:0000175">
    <property type="term" value="F:3'-5'-RNA exonuclease activity"/>
    <property type="evidence" value="ECO:0007669"/>
    <property type="project" value="TreeGrafter"/>
</dbReference>
<keyword evidence="2" id="KW-0540">Nuclease</keyword>
<dbReference type="Pfam" id="PF03372">
    <property type="entry name" value="Exo_endo_phos"/>
    <property type="match status" value="1"/>
</dbReference>
<evidence type="ECO:0000313" key="3">
    <source>
        <dbReference type="Proteomes" id="UP000219453"/>
    </source>
</evidence>
<evidence type="ECO:0000259" key="1">
    <source>
        <dbReference type="Pfam" id="PF03372"/>
    </source>
</evidence>
<keyword evidence="3" id="KW-1185">Reference proteome</keyword>
<name>A0A285P5S9_NATPI</name>
<reference evidence="2 3" key="1">
    <citation type="submission" date="2017-09" db="EMBL/GenBank/DDBJ databases">
        <authorList>
            <person name="Ehlers B."/>
            <person name="Leendertz F.H."/>
        </authorList>
    </citation>
    <scope>NUCLEOTIDE SEQUENCE [LARGE SCALE GENOMIC DNA]</scope>
    <source>
        <strain evidence="2 3">DSM 27208</strain>
    </source>
</reference>